<keyword evidence="1" id="KW-0812">Transmembrane</keyword>
<dbReference type="Proteomes" id="UP001148932">
    <property type="component" value="Unassembled WGS sequence"/>
</dbReference>
<dbReference type="RefSeq" id="WP_274106399.1">
    <property type="nucleotide sequence ID" value="NZ_JAPCKI010000001.1"/>
</dbReference>
<reference evidence="3" key="1">
    <citation type="submission" date="2022-10" db="EMBL/GenBank/DDBJ databases">
        <title>Description of microaerobic benzene degrading bacteria.</title>
        <authorList>
            <person name="Bedics A."/>
            <person name="Tancsics A."/>
            <person name="Banerjee S."/>
        </authorList>
    </citation>
    <scope>NUCLEOTIDE SEQUENCE</scope>
    <source>
        <strain evidence="3">D2M1</strain>
    </source>
</reference>
<feature type="transmembrane region" description="Helical" evidence="1">
    <location>
        <begin position="363"/>
        <end position="385"/>
    </location>
</feature>
<evidence type="ECO:0000313" key="3">
    <source>
        <dbReference type="EMBL" id="MDD2176087.1"/>
    </source>
</evidence>
<proteinExistence type="predicted"/>
<feature type="transmembrane region" description="Helical" evidence="1">
    <location>
        <begin position="432"/>
        <end position="453"/>
    </location>
</feature>
<keyword evidence="1" id="KW-1133">Transmembrane helix</keyword>
<keyword evidence="2" id="KW-0732">Signal</keyword>
<feature type="signal peptide" evidence="2">
    <location>
        <begin position="1"/>
        <end position="28"/>
    </location>
</feature>
<keyword evidence="1" id="KW-0472">Membrane</keyword>
<comment type="caution">
    <text evidence="3">The sequence shown here is derived from an EMBL/GenBank/DDBJ whole genome shotgun (WGS) entry which is preliminary data.</text>
</comment>
<evidence type="ECO:0000313" key="4">
    <source>
        <dbReference type="Proteomes" id="UP001148932"/>
    </source>
</evidence>
<dbReference type="EMBL" id="JAPCKI010000001">
    <property type="protein sequence ID" value="MDD2176087.1"/>
    <property type="molecule type" value="Genomic_DNA"/>
</dbReference>
<sequence length="454" mass="48652">MAWQPALAQWLGWAVLVICLAASGGAGAQPKTSPAVAQADKTQERLLAQQVDPTDSARFAWGRAAEAVGQGADAIYLRLALADDWLRALEGAPAPAGSSIEAAIARGRELDPYFLERRARAAWTAILQAQQLRAAWDRDGPEVPRPPELDALGAELVQEGPGLWVRRAQDGRPRGLYLWLGVRNALAEPLPLPEFALQLGRPGLQPAAPLTQCALPRYSTRQLVPPQSTQHYLCSAAEGGYGLPPAGVSWLAQMGHWFSQGAALQTVIPQHDQALSRTVRILVQVDNPAVDGFLRGLRESAENQQQQQRAQATAAAASKAQEAAAARRAAEPQPLWLKRLIFWGGVLGALVLYGLLAHHVSVAVASGVLWLGLAIPSAIYLRSIWTMGGTDGWGKLVAIVLSGAAIAAPFVGTLAAYTAYKLVVSAQARRKAILFLLGVIVVIVLNALERWLFW</sequence>
<evidence type="ECO:0000256" key="2">
    <source>
        <dbReference type="SAM" id="SignalP"/>
    </source>
</evidence>
<feature type="transmembrane region" description="Helical" evidence="1">
    <location>
        <begin position="336"/>
        <end position="356"/>
    </location>
</feature>
<protein>
    <submittedName>
        <fullName evidence="3">Uncharacterized protein</fullName>
    </submittedName>
</protein>
<feature type="transmembrane region" description="Helical" evidence="1">
    <location>
        <begin position="397"/>
        <end position="420"/>
    </location>
</feature>
<evidence type="ECO:0000256" key="1">
    <source>
        <dbReference type="SAM" id="Phobius"/>
    </source>
</evidence>
<accession>A0ABT5RQW6</accession>
<organism evidence="3 4">
    <name type="scientific">Acidovorax benzenivorans</name>
    <dbReference type="NCBI Taxonomy" id="2987520"/>
    <lineage>
        <taxon>Bacteria</taxon>
        <taxon>Pseudomonadati</taxon>
        <taxon>Pseudomonadota</taxon>
        <taxon>Betaproteobacteria</taxon>
        <taxon>Burkholderiales</taxon>
        <taxon>Comamonadaceae</taxon>
        <taxon>Acidovorax</taxon>
    </lineage>
</organism>
<feature type="chain" id="PRO_5047334233" evidence="2">
    <location>
        <begin position="29"/>
        <end position="454"/>
    </location>
</feature>
<name>A0ABT5RQW6_9BURK</name>
<keyword evidence="4" id="KW-1185">Reference proteome</keyword>
<gene>
    <name evidence="3" type="ORF">OIN59_01515</name>
</gene>